<feature type="transmembrane region" description="Helical" evidence="6">
    <location>
        <begin position="334"/>
        <end position="353"/>
    </location>
</feature>
<feature type="transmembrane region" description="Helical" evidence="6">
    <location>
        <begin position="76"/>
        <end position="99"/>
    </location>
</feature>
<feature type="transmembrane region" description="Helical" evidence="6">
    <location>
        <begin position="166"/>
        <end position="188"/>
    </location>
</feature>
<comment type="subcellular location">
    <subcellularLocation>
        <location evidence="1">Membrane</location>
        <topology evidence="1">Multi-pass membrane protein</topology>
    </subcellularLocation>
</comment>
<feature type="transmembrane region" description="Helical" evidence="6">
    <location>
        <begin position="37"/>
        <end position="56"/>
    </location>
</feature>
<keyword evidence="5 6" id="KW-0472">Membrane</keyword>
<evidence type="ECO:0000313" key="7">
    <source>
        <dbReference type="EMBL" id="CAF1340625.1"/>
    </source>
</evidence>
<keyword evidence="4 6" id="KW-1133">Transmembrane helix</keyword>
<feature type="transmembrane region" description="Helical" evidence="6">
    <location>
        <begin position="200"/>
        <end position="220"/>
    </location>
</feature>
<feature type="transmembrane region" description="Helical" evidence="6">
    <location>
        <begin position="111"/>
        <end position="129"/>
    </location>
</feature>
<name>A0A815GLS0_ADIRI</name>
<evidence type="ECO:0000313" key="8">
    <source>
        <dbReference type="Proteomes" id="UP000663852"/>
    </source>
</evidence>
<feature type="transmembrane region" description="Helical" evidence="6">
    <location>
        <begin position="260"/>
        <end position="280"/>
    </location>
</feature>
<evidence type="ECO:0000256" key="2">
    <source>
        <dbReference type="ARBA" id="ARBA00022597"/>
    </source>
</evidence>
<evidence type="ECO:0000256" key="5">
    <source>
        <dbReference type="ARBA" id="ARBA00023136"/>
    </source>
</evidence>
<evidence type="ECO:0000256" key="6">
    <source>
        <dbReference type="SAM" id="Phobius"/>
    </source>
</evidence>
<feature type="transmembrane region" description="Helical" evidence="6">
    <location>
        <begin position="135"/>
        <end position="154"/>
    </location>
</feature>
<proteinExistence type="predicted"/>
<keyword evidence="2" id="KW-0762">Sugar transport</keyword>
<dbReference type="OrthoDB" id="408493at2759"/>
<dbReference type="AlphaFoldDB" id="A0A815GLS0"/>
<reference evidence="7" key="1">
    <citation type="submission" date="2021-02" db="EMBL/GenBank/DDBJ databases">
        <authorList>
            <person name="Nowell W R."/>
        </authorList>
    </citation>
    <scope>NUCLEOTIDE SEQUENCE</scope>
</reference>
<evidence type="ECO:0000256" key="4">
    <source>
        <dbReference type="ARBA" id="ARBA00022989"/>
    </source>
</evidence>
<feature type="transmembrane region" description="Helical" evidence="6">
    <location>
        <begin position="6"/>
        <end position="25"/>
    </location>
</feature>
<feature type="transmembrane region" description="Helical" evidence="6">
    <location>
        <begin position="287"/>
        <end position="306"/>
    </location>
</feature>
<dbReference type="Pfam" id="PF04142">
    <property type="entry name" value="Nuc_sug_transp"/>
    <property type="match status" value="1"/>
</dbReference>
<dbReference type="GO" id="GO:0000139">
    <property type="term" value="C:Golgi membrane"/>
    <property type="evidence" value="ECO:0007669"/>
    <property type="project" value="InterPro"/>
</dbReference>
<dbReference type="GO" id="GO:0015165">
    <property type="term" value="F:pyrimidine nucleotide-sugar transmembrane transporter activity"/>
    <property type="evidence" value="ECO:0007669"/>
    <property type="project" value="InterPro"/>
</dbReference>
<feature type="transmembrane region" description="Helical" evidence="6">
    <location>
        <begin position="232"/>
        <end position="254"/>
    </location>
</feature>
<dbReference type="InterPro" id="IPR007271">
    <property type="entry name" value="Nuc_sug_transpt"/>
</dbReference>
<protein>
    <submittedName>
        <fullName evidence="7">Uncharacterized protein</fullName>
    </submittedName>
</protein>
<evidence type="ECO:0000256" key="1">
    <source>
        <dbReference type="ARBA" id="ARBA00004141"/>
    </source>
</evidence>
<gene>
    <name evidence="7" type="ORF">EDS130_LOCUS32715</name>
</gene>
<dbReference type="EMBL" id="CAJNOJ010000253">
    <property type="protein sequence ID" value="CAF1340625.1"/>
    <property type="molecule type" value="Genomic_DNA"/>
</dbReference>
<comment type="caution">
    <text evidence="7">The sequence shown here is derived from an EMBL/GenBank/DDBJ whole genome shotgun (WGS) entry which is preliminary data.</text>
</comment>
<evidence type="ECO:0000256" key="3">
    <source>
        <dbReference type="ARBA" id="ARBA00022692"/>
    </source>
</evidence>
<dbReference type="PANTHER" id="PTHR10231">
    <property type="entry name" value="NUCLEOTIDE-SUGAR TRANSMEMBRANE TRANSPORTER"/>
    <property type="match status" value="1"/>
</dbReference>
<accession>A0A815GLS0</accession>
<dbReference type="Proteomes" id="UP000663852">
    <property type="component" value="Unassembled WGS sequence"/>
</dbReference>
<organism evidence="7 8">
    <name type="scientific">Adineta ricciae</name>
    <name type="common">Rotifer</name>
    <dbReference type="NCBI Taxonomy" id="249248"/>
    <lineage>
        <taxon>Eukaryota</taxon>
        <taxon>Metazoa</taxon>
        <taxon>Spiralia</taxon>
        <taxon>Gnathifera</taxon>
        <taxon>Rotifera</taxon>
        <taxon>Eurotatoria</taxon>
        <taxon>Bdelloidea</taxon>
        <taxon>Adinetida</taxon>
        <taxon>Adinetidae</taxon>
        <taxon>Adineta</taxon>
    </lineage>
</organism>
<sequence length="362" mass="41402">MTGKKIFAFVSLLVIQVIVSIVYKYSQKHGKYEYSPLSTISCSEAIKFFLSLILLINSYRKLDTSDQFSDYVTKQISTYFLLNSCLLALLYCVNNQLAFQLFLSVDPASISLFKSLSSFECAILLWTFFDRQINQIQWSSICLQVLGLIIVQYDTCHHSALFQMKFYFMLILSSLITALSSVLNEYFIKAYSVEINLQNLVLYLFGFCLNFTLFYFIPNLDGHGNKSFFQGYTLMVIAVITCNSFLGITITFVYKYADAIVKTFSTACATAVLLFFNLTLFHSYATLTSFLGAAIIFISSYVYFAATTNSTAIKVEAQENSKTTSPKSKLIMKWIIYLTSIFVFICSVLYFFIPIRRYYSKM</sequence>
<keyword evidence="2" id="KW-0813">Transport</keyword>
<keyword evidence="3 6" id="KW-0812">Transmembrane</keyword>